<feature type="domain" description="RRM" evidence="4">
    <location>
        <begin position="92"/>
        <end position="169"/>
    </location>
</feature>
<feature type="compositionally biased region" description="Basic residues" evidence="3">
    <location>
        <begin position="1"/>
        <end position="10"/>
    </location>
</feature>
<feature type="domain" description="RRM" evidence="4">
    <location>
        <begin position="188"/>
        <end position="276"/>
    </location>
</feature>
<sequence>MVKQSHKKQKPQTPNTNTPKKKITKPKPDSKHPPSPSSSDSDTEPNTPDQILKLITPYTKDQLIDLIITAAVKNPTLYTHITTSADNDVSHRKIFVYGLGWDTTKETLTSAFKGFGEIEDCHVVMDRDTGKAKGFGFVQFRFRKNASKALKEPKKRIGNRMVNCQLAALGKSGSGSGNGGMGRDNVGRKVYVSNVGPEVDRERLRVFFERFGEIEMGPLGFDTSTGKSRGFALFIYRSQDGFRKCLEEPVKMFEGCKLHCQKAADGKNKGAASAAPAPVVQQATPQMMAAVAASQNFGMFGQGQMALNPFYGQLIVDPNTGLIAANPMYALGQVGGVGGAPGGLSGYYGGVPGGLNVGVDGASLLGGYGGAASPVQPGVGLQNVYPQKKEGSSSASASGSRSQGAGGSFSGYPSRMR</sequence>
<dbReference type="Proteomes" id="UP000245207">
    <property type="component" value="Unassembled WGS sequence"/>
</dbReference>
<dbReference type="SUPFAM" id="SSF54928">
    <property type="entry name" value="RNA-binding domain, RBD"/>
    <property type="match status" value="2"/>
</dbReference>
<feature type="region of interest" description="Disordered" evidence="3">
    <location>
        <begin position="1"/>
        <end position="49"/>
    </location>
</feature>
<dbReference type="GO" id="GO:0003723">
    <property type="term" value="F:RNA binding"/>
    <property type="evidence" value="ECO:0007669"/>
    <property type="project" value="UniProtKB-UniRule"/>
</dbReference>
<evidence type="ECO:0000256" key="2">
    <source>
        <dbReference type="PROSITE-ProRule" id="PRU00176"/>
    </source>
</evidence>
<dbReference type="OrthoDB" id="1875751at2759"/>
<feature type="compositionally biased region" description="Low complexity" evidence="3">
    <location>
        <begin position="392"/>
        <end position="403"/>
    </location>
</feature>
<dbReference type="EMBL" id="PKPP01000787">
    <property type="protein sequence ID" value="PWA88708.1"/>
    <property type="molecule type" value="Genomic_DNA"/>
</dbReference>
<dbReference type="InterPro" id="IPR035979">
    <property type="entry name" value="RBD_domain_sf"/>
</dbReference>
<gene>
    <name evidence="5" type="ORF">CTI12_AA117180</name>
</gene>
<dbReference type="PANTHER" id="PTHR48024">
    <property type="entry name" value="GEO13361P1-RELATED"/>
    <property type="match status" value="1"/>
</dbReference>
<evidence type="ECO:0000256" key="1">
    <source>
        <dbReference type="ARBA" id="ARBA00022884"/>
    </source>
</evidence>
<evidence type="ECO:0000256" key="3">
    <source>
        <dbReference type="SAM" id="MobiDB-lite"/>
    </source>
</evidence>
<evidence type="ECO:0000313" key="5">
    <source>
        <dbReference type="EMBL" id="PWA88708.1"/>
    </source>
</evidence>
<dbReference type="AlphaFoldDB" id="A0A2U1PSF5"/>
<feature type="region of interest" description="Disordered" evidence="3">
    <location>
        <begin position="379"/>
        <end position="417"/>
    </location>
</feature>
<reference evidence="5 6" key="1">
    <citation type="journal article" date="2018" name="Mol. Plant">
        <title>The genome of Artemisia annua provides insight into the evolution of Asteraceae family and artemisinin biosynthesis.</title>
        <authorList>
            <person name="Shen Q."/>
            <person name="Zhang L."/>
            <person name="Liao Z."/>
            <person name="Wang S."/>
            <person name="Yan T."/>
            <person name="Shi P."/>
            <person name="Liu M."/>
            <person name="Fu X."/>
            <person name="Pan Q."/>
            <person name="Wang Y."/>
            <person name="Lv Z."/>
            <person name="Lu X."/>
            <person name="Zhang F."/>
            <person name="Jiang W."/>
            <person name="Ma Y."/>
            <person name="Chen M."/>
            <person name="Hao X."/>
            <person name="Li L."/>
            <person name="Tang Y."/>
            <person name="Lv G."/>
            <person name="Zhou Y."/>
            <person name="Sun X."/>
            <person name="Brodelius P.E."/>
            <person name="Rose J.K.C."/>
            <person name="Tang K."/>
        </authorList>
    </citation>
    <scope>NUCLEOTIDE SEQUENCE [LARGE SCALE GENOMIC DNA]</scope>
    <source>
        <strain evidence="6">cv. Huhao1</strain>
        <tissue evidence="5">Leaf</tissue>
    </source>
</reference>
<dbReference type="InterPro" id="IPR012677">
    <property type="entry name" value="Nucleotide-bd_a/b_plait_sf"/>
</dbReference>
<proteinExistence type="predicted"/>
<dbReference type="PROSITE" id="PS50102">
    <property type="entry name" value="RRM"/>
    <property type="match status" value="2"/>
</dbReference>
<dbReference type="STRING" id="35608.A0A2U1PSF5"/>
<name>A0A2U1PSF5_ARTAN</name>
<comment type="caution">
    <text evidence="5">The sequence shown here is derived from an EMBL/GenBank/DDBJ whole genome shotgun (WGS) entry which is preliminary data.</text>
</comment>
<dbReference type="Gene3D" id="3.30.70.330">
    <property type="match status" value="2"/>
</dbReference>
<evidence type="ECO:0000259" key="4">
    <source>
        <dbReference type="PROSITE" id="PS50102"/>
    </source>
</evidence>
<accession>A0A2U1PSF5</accession>
<dbReference type="PANTHER" id="PTHR48024:SF9">
    <property type="entry name" value="UBP1-ASSOCIATED PROTEINS 1A-RELATED"/>
    <property type="match status" value="1"/>
</dbReference>
<dbReference type="InterPro" id="IPR050886">
    <property type="entry name" value="RNA-binding_reg"/>
</dbReference>
<keyword evidence="1 2" id="KW-0694">RNA-binding</keyword>
<dbReference type="SMART" id="SM00360">
    <property type="entry name" value="RRM"/>
    <property type="match status" value="2"/>
</dbReference>
<dbReference type="InterPro" id="IPR000504">
    <property type="entry name" value="RRM_dom"/>
</dbReference>
<dbReference type="GO" id="GO:0005634">
    <property type="term" value="C:nucleus"/>
    <property type="evidence" value="ECO:0007669"/>
    <property type="project" value="TreeGrafter"/>
</dbReference>
<evidence type="ECO:0000313" key="6">
    <source>
        <dbReference type="Proteomes" id="UP000245207"/>
    </source>
</evidence>
<organism evidence="5 6">
    <name type="scientific">Artemisia annua</name>
    <name type="common">Sweet wormwood</name>
    <dbReference type="NCBI Taxonomy" id="35608"/>
    <lineage>
        <taxon>Eukaryota</taxon>
        <taxon>Viridiplantae</taxon>
        <taxon>Streptophyta</taxon>
        <taxon>Embryophyta</taxon>
        <taxon>Tracheophyta</taxon>
        <taxon>Spermatophyta</taxon>
        <taxon>Magnoliopsida</taxon>
        <taxon>eudicotyledons</taxon>
        <taxon>Gunneridae</taxon>
        <taxon>Pentapetalae</taxon>
        <taxon>asterids</taxon>
        <taxon>campanulids</taxon>
        <taxon>Asterales</taxon>
        <taxon>Asteraceae</taxon>
        <taxon>Asteroideae</taxon>
        <taxon>Anthemideae</taxon>
        <taxon>Artemisiinae</taxon>
        <taxon>Artemisia</taxon>
    </lineage>
</organism>
<keyword evidence="6" id="KW-1185">Reference proteome</keyword>
<dbReference type="Pfam" id="PF00076">
    <property type="entry name" value="RRM_1"/>
    <property type="match status" value="2"/>
</dbReference>
<protein>
    <submittedName>
        <fullName evidence="5">Nucleotide-binding, alpha-beta plait</fullName>
    </submittedName>
</protein>